<comment type="similarity">
    <text evidence="1">Belongs to the TIP41 family.</text>
</comment>
<dbReference type="PANTHER" id="PTHR21021">
    <property type="entry name" value="GAF/PUTATIVE CYTOSKELETAL PROTEIN"/>
    <property type="match status" value="1"/>
</dbReference>
<accession>A0AAD4QIS2</accession>
<name>A0AAD4QIS2_9AGAM</name>
<dbReference type="Pfam" id="PF04176">
    <property type="entry name" value="TIP41"/>
    <property type="match status" value="1"/>
</dbReference>
<evidence type="ECO:0000313" key="3">
    <source>
        <dbReference type="Proteomes" id="UP001203297"/>
    </source>
</evidence>
<dbReference type="AlphaFoldDB" id="A0AAD4QIS2"/>
<sequence>MAAAVKIPEHKLSESPNSRAIEIFDWVITARTGPISSATQCEALHASLGIPLPEMAFGDNLLRITHSPSGWTYAFRVEDALRGVKNGPLDDGDGGVKVGYAEAWLKSRTSPDSQIPMPQTVSTKPYDWTFTTTYAGSLENAGSSNAQWIPSEPSNSQHAIPIAELSRPDPILFYAEIPLFEDELHDNGASHLLVRIRVMPTCIFILSRFILRVDNVLFRAHDTRIYHSFASTPPLVVRETRGWEAPYERIKRALPRRNDLIPLTDPNYICKVLSDMPKEASQEVGAGTGWRGLGTAVQITTLQL</sequence>
<protein>
    <submittedName>
        <fullName evidence="2">Type 2A phosphatase activator TIP41</fullName>
    </submittedName>
</protein>
<dbReference type="PANTHER" id="PTHR21021:SF16">
    <property type="entry name" value="TIP41-LIKE PROTEIN"/>
    <property type="match status" value="1"/>
</dbReference>
<reference evidence="2" key="1">
    <citation type="journal article" date="2022" name="New Phytol.">
        <title>Evolutionary transition to the ectomycorrhizal habit in the genomes of a hyperdiverse lineage of mushroom-forming fungi.</title>
        <authorList>
            <person name="Looney B."/>
            <person name="Miyauchi S."/>
            <person name="Morin E."/>
            <person name="Drula E."/>
            <person name="Courty P.E."/>
            <person name="Kohler A."/>
            <person name="Kuo A."/>
            <person name="LaButti K."/>
            <person name="Pangilinan J."/>
            <person name="Lipzen A."/>
            <person name="Riley R."/>
            <person name="Andreopoulos W."/>
            <person name="He G."/>
            <person name="Johnson J."/>
            <person name="Nolan M."/>
            <person name="Tritt A."/>
            <person name="Barry K.W."/>
            <person name="Grigoriev I.V."/>
            <person name="Nagy L.G."/>
            <person name="Hibbett D."/>
            <person name="Henrissat B."/>
            <person name="Matheny P.B."/>
            <person name="Labbe J."/>
            <person name="Martin F.M."/>
        </authorList>
    </citation>
    <scope>NUCLEOTIDE SEQUENCE</scope>
    <source>
        <strain evidence="2">BPL690</strain>
    </source>
</reference>
<dbReference type="InterPro" id="IPR051330">
    <property type="entry name" value="Phosphatase_reg/MetRdx"/>
</dbReference>
<dbReference type="GO" id="GO:0031929">
    <property type="term" value="P:TOR signaling"/>
    <property type="evidence" value="ECO:0007669"/>
    <property type="project" value="TreeGrafter"/>
</dbReference>
<organism evidence="2 3">
    <name type="scientific">Multifurca ochricompacta</name>
    <dbReference type="NCBI Taxonomy" id="376703"/>
    <lineage>
        <taxon>Eukaryota</taxon>
        <taxon>Fungi</taxon>
        <taxon>Dikarya</taxon>
        <taxon>Basidiomycota</taxon>
        <taxon>Agaricomycotina</taxon>
        <taxon>Agaricomycetes</taxon>
        <taxon>Russulales</taxon>
        <taxon>Russulaceae</taxon>
        <taxon>Multifurca</taxon>
    </lineage>
</organism>
<dbReference type="GO" id="GO:0005829">
    <property type="term" value="C:cytosol"/>
    <property type="evidence" value="ECO:0007669"/>
    <property type="project" value="TreeGrafter"/>
</dbReference>
<comment type="caution">
    <text evidence="2">The sequence shown here is derived from an EMBL/GenBank/DDBJ whole genome shotgun (WGS) entry which is preliminary data.</text>
</comment>
<dbReference type="Proteomes" id="UP001203297">
    <property type="component" value="Unassembled WGS sequence"/>
</dbReference>
<proteinExistence type="inferred from homology"/>
<dbReference type="InterPro" id="IPR007303">
    <property type="entry name" value="TIP41-like"/>
</dbReference>
<evidence type="ECO:0000313" key="2">
    <source>
        <dbReference type="EMBL" id="KAI0290080.1"/>
    </source>
</evidence>
<keyword evidence="3" id="KW-1185">Reference proteome</keyword>
<gene>
    <name evidence="2" type="ORF">B0F90DRAFT_667129</name>
</gene>
<evidence type="ECO:0000256" key="1">
    <source>
        <dbReference type="ARBA" id="ARBA00006658"/>
    </source>
</evidence>
<dbReference type="EMBL" id="WTXG01000255">
    <property type="protein sequence ID" value="KAI0290080.1"/>
    <property type="molecule type" value="Genomic_DNA"/>
</dbReference>